<protein>
    <submittedName>
        <fullName evidence="1">Uncharacterized protein</fullName>
    </submittedName>
</protein>
<keyword evidence="2" id="KW-1185">Reference proteome</keyword>
<evidence type="ECO:0000313" key="1">
    <source>
        <dbReference type="EMBL" id="EXC28858.1"/>
    </source>
</evidence>
<name>W9SEJ7_9ROSA</name>
<organism evidence="1 2">
    <name type="scientific">Morus notabilis</name>
    <dbReference type="NCBI Taxonomy" id="981085"/>
    <lineage>
        <taxon>Eukaryota</taxon>
        <taxon>Viridiplantae</taxon>
        <taxon>Streptophyta</taxon>
        <taxon>Embryophyta</taxon>
        <taxon>Tracheophyta</taxon>
        <taxon>Spermatophyta</taxon>
        <taxon>Magnoliopsida</taxon>
        <taxon>eudicotyledons</taxon>
        <taxon>Gunneridae</taxon>
        <taxon>Pentapetalae</taxon>
        <taxon>rosids</taxon>
        <taxon>fabids</taxon>
        <taxon>Rosales</taxon>
        <taxon>Moraceae</taxon>
        <taxon>Moreae</taxon>
        <taxon>Morus</taxon>
    </lineage>
</organism>
<gene>
    <name evidence="1" type="ORF">L484_004988</name>
</gene>
<accession>W9SEJ7</accession>
<proteinExistence type="predicted"/>
<reference evidence="2" key="1">
    <citation type="submission" date="2013-01" db="EMBL/GenBank/DDBJ databases">
        <title>Draft Genome Sequence of a Mulberry Tree, Morus notabilis C.K. Schneid.</title>
        <authorList>
            <person name="He N."/>
            <person name="Zhao S."/>
        </authorList>
    </citation>
    <scope>NUCLEOTIDE SEQUENCE</scope>
</reference>
<dbReference type="EMBL" id="KE346181">
    <property type="protein sequence ID" value="EXC28858.1"/>
    <property type="molecule type" value="Genomic_DNA"/>
</dbReference>
<sequence length="95" mass="10822">MEDFGILNTKIGARTVRGQRIQVIIRVSFQKNLVVDLMWLLIVPFSYDQLADRISTCLARRFGGQTIIAFGRADLRLLAFEDTVQSAFLSVQCRE</sequence>
<dbReference type="AlphaFoldDB" id="W9SEJ7"/>
<dbReference type="Proteomes" id="UP000030645">
    <property type="component" value="Unassembled WGS sequence"/>
</dbReference>
<evidence type="ECO:0000313" key="2">
    <source>
        <dbReference type="Proteomes" id="UP000030645"/>
    </source>
</evidence>